<evidence type="ECO:0000256" key="10">
    <source>
        <dbReference type="ARBA" id="ARBA00023224"/>
    </source>
</evidence>
<evidence type="ECO:0000256" key="4">
    <source>
        <dbReference type="ARBA" id="ARBA00022989"/>
    </source>
</evidence>
<dbReference type="PROSITE" id="PS00237">
    <property type="entry name" value="G_PROTEIN_RECEP_F1_1"/>
    <property type="match status" value="1"/>
</dbReference>
<dbReference type="PRINTS" id="PR00237">
    <property type="entry name" value="GPCRRHODOPSN"/>
</dbReference>
<keyword evidence="5 11" id="KW-0297">G-protein coupled receptor</keyword>
<dbReference type="PANTHER" id="PTHR24249:SF417">
    <property type="entry name" value="TRACE AMINE-ASSOCIATED RECEPTOR 11"/>
    <property type="match status" value="1"/>
</dbReference>
<keyword evidence="2" id="KW-1003">Cell membrane</keyword>
<keyword evidence="14" id="KW-1185">Reference proteome</keyword>
<evidence type="ECO:0000256" key="7">
    <source>
        <dbReference type="ARBA" id="ARBA00023157"/>
    </source>
</evidence>
<keyword evidence="8 11" id="KW-0675">Receptor</keyword>
<feature type="transmembrane region" description="Helical" evidence="12">
    <location>
        <begin position="148"/>
        <end position="170"/>
    </location>
</feature>
<evidence type="ECO:0000256" key="11">
    <source>
        <dbReference type="RuleBase" id="RU000688"/>
    </source>
</evidence>
<dbReference type="SMART" id="SM01381">
    <property type="entry name" value="7TM_GPCR_Srsx"/>
    <property type="match status" value="1"/>
</dbReference>
<dbReference type="Pfam" id="PF00001">
    <property type="entry name" value="7tm_1"/>
    <property type="match status" value="1"/>
</dbReference>
<dbReference type="InterPro" id="IPR017452">
    <property type="entry name" value="GPCR_Rhodpsn_7TM"/>
</dbReference>
<evidence type="ECO:0000256" key="6">
    <source>
        <dbReference type="ARBA" id="ARBA00023136"/>
    </source>
</evidence>
<dbReference type="OrthoDB" id="5959645at2759"/>
<dbReference type="Proteomes" id="UP000504632">
    <property type="component" value="Chromosome 8"/>
</dbReference>
<evidence type="ECO:0000256" key="2">
    <source>
        <dbReference type="ARBA" id="ARBA00022475"/>
    </source>
</evidence>
<name>A0A6J2W3F3_CHACN</name>
<dbReference type="PROSITE" id="PS50262">
    <property type="entry name" value="G_PROTEIN_RECEP_F1_2"/>
    <property type="match status" value="1"/>
</dbReference>
<feature type="transmembrane region" description="Helical" evidence="12">
    <location>
        <begin position="70"/>
        <end position="87"/>
    </location>
</feature>
<dbReference type="InParanoid" id="A0A6J2W3F3"/>
<keyword evidence="4 12" id="KW-1133">Transmembrane helix</keyword>
<dbReference type="Gene3D" id="1.20.1070.10">
    <property type="entry name" value="Rhodopsin 7-helix transmembrane proteins"/>
    <property type="match status" value="1"/>
</dbReference>
<dbReference type="FunFam" id="1.20.1070.10:FF:000030">
    <property type="entry name" value="trace amine-associated receptor 1"/>
    <property type="match status" value="1"/>
</dbReference>
<feature type="transmembrane region" description="Helical" evidence="12">
    <location>
        <begin position="36"/>
        <end position="58"/>
    </location>
</feature>
<evidence type="ECO:0000256" key="8">
    <source>
        <dbReference type="ARBA" id="ARBA00023170"/>
    </source>
</evidence>
<evidence type="ECO:0000256" key="3">
    <source>
        <dbReference type="ARBA" id="ARBA00022692"/>
    </source>
</evidence>
<evidence type="ECO:0000256" key="5">
    <source>
        <dbReference type="ARBA" id="ARBA00023040"/>
    </source>
</evidence>
<dbReference type="CDD" id="cd15314">
    <property type="entry name" value="7tmA_TAAR1"/>
    <property type="match status" value="1"/>
</dbReference>
<dbReference type="PANTHER" id="PTHR24249">
    <property type="entry name" value="HISTAMINE RECEPTOR-RELATED G-PROTEIN COUPLED RECEPTOR"/>
    <property type="match status" value="1"/>
</dbReference>
<keyword evidence="3 11" id="KW-0812">Transmembrane</keyword>
<keyword evidence="10 11" id="KW-0807">Transducer</keyword>
<feature type="transmembrane region" description="Helical" evidence="12">
    <location>
        <begin position="107"/>
        <end position="127"/>
    </location>
</feature>
<comment type="subcellular location">
    <subcellularLocation>
        <location evidence="1">Cell membrane</location>
        <topology evidence="1">Multi-pass membrane protein</topology>
    </subcellularLocation>
</comment>
<keyword evidence="9" id="KW-0325">Glycoprotein</keyword>
<dbReference type="GO" id="GO:0001594">
    <property type="term" value="F:trace-amine receptor activity"/>
    <property type="evidence" value="ECO:0007669"/>
    <property type="project" value="InterPro"/>
</dbReference>
<dbReference type="AlphaFoldDB" id="A0A6J2W3F3"/>
<dbReference type="PRINTS" id="PR01830">
    <property type="entry name" value="TRACEAMINER"/>
</dbReference>
<evidence type="ECO:0000313" key="14">
    <source>
        <dbReference type="Proteomes" id="UP000504632"/>
    </source>
</evidence>
<keyword evidence="7" id="KW-1015">Disulfide bond</keyword>
<sequence>MDLSQLNTLRKVSFCFETLNNSCVKTIYAPAIRTPLYIFCALTIILIVCGNLLVICCIASFQRLHTPTNYLILSLAVSDLLLGAFVMPPGLVRSLETCWYFGDFFCMFHSSADFSLCNASILHLTFISIDRYYAVCKPLEYQTKFNNWVSLAMIAMSWTLSIVFGFAITFSDLRIEGKKDLHVNCKGSCLAMHGREIGVGYSIIFYFIPVTIIISIYTKIFFIAQKHAKVIHSITLKVNINKMAAGKLDMKATKTLAVVIGVFLSCWTPFFMCNITDPLVGHSIPPLLYEILMWLAYLNSMFNPVIYALSYSWFRDASKTLWNKLFNQI</sequence>
<evidence type="ECO:0000256" key="1">
    <source>
        <dbReference type="ARBA" id="ARBA00004651"/>
    </source>
</evidence>
<feature type="transmembrane region" description="Helical" evidence="12">
    <location>
        <begin position="203"/>
        <end position="224"/>
    </location>
</feature>
<feature type="transmembrane region" description="Helical" evidence="12">
    <location>
        <begin position="291"/>
        <end position="314"/>
    </location>
</feature>
<dbReference type="GO" id="GO:0005886">
    <property type="term" value="C:plasma membrane"/>
    <property type="evidence" value="ECO:0007669"/>
    <property type="project" value="UniProtKB-SubCell"/>
</dbReference>
<dbReference type="RefSeq" id="XP_030638768.1">
    <property type="nucleotide sequence ID" value="XM_030782908.1"/>
</dbReference>
<protein>
    <submittedName>
        <fullName evidence="15">Trace amine-associated receptor 1-like</fullName>
    </submittedName>
</protein>
<dbReference type="InterPro" id="IPR009132">
    <property type="entry name" value="TAAR_fam"/>
</dbReference>
<organism evidence="14 15">
    <name type="scientific">Chanos chanos</name>
    <name type="common">Milkfish</name>
    <name type="synonym">Mugil chanos</name>
    <dbReference type="NCBI Taxonomy" id="29144"/>
    <lineage>
        <taxon>Eukaryota</taxon>
        <taxon>Metazoa</taxon>
        <taxon>Chordata</taxon>
        <taxon>Craniata</taxon>
        <taxon>Vertebrata</taxon>
        <taxon>Euteleostomi</taxon>
        <taxon>Actinopterygii</taxon>
        <taxon>Neopterygii</taxon>
        <taxon>Teleostei</taxon>
        <taxon>Ostariophysi</taxon>
        <taxon>Gonorynchiformes</taxon>
        <taxon>Chanidae</taxon>
        <taxon>Chanos</taxon>
    </lineage>
</organism>
<evidence type="ECO:0000256" key="9">
    <source>
        <dbReference type="ARBA" id="ARBA00023180"/>
    </source>
</evidence>
<feature type="transmembrane region" description="Helical" evidence="12">
    <location>
        <begin position="252"/>
        <end position="271"/>
    </location>
</feature>
<dbReference type="SUPFAM" id="SSF81321">
    <property type="entry name" value="Family A G protein-coupled receptor-like"/>
    <property type="match status" value="1"/>
</dbReference>
<keyword evidence="6 12" id="KW-0472">Membrane</keyword>
<reference evidence="15" key="1">
    <citation type="submission" date="2025-08" db="UniProtKB">
        <authorList>
            <consortium name="RefSeq"/>
        </authorList>
    </citation>
    <scope>IDENTIFICATION</scope>
</reference>
<evidence type="ECO:0000256" key="12">
    <source>
        <dbReference type="SAM" id="Phobius"/>
    </source>
</evidence>
<evidence type="ECO:0000259" key="13">
    <source>
        <dbReference type="PROSITE" id="PS50262"/>
    </source>
</evidence>
<comment type="similarity">
    <text evidence="11">Belongs to the G-protein coupled receptor 1 family.</text>
</comment>
<accession>A0A6J2W3F3</accession>
<evidence type="ECO:0000313" key="15">
    <source>
        <dbReference type="RefSeq" id="XP_030638768.1"/>
    </source>
</evidence>
<gene>
    <name evidence="15" type="primary">LOC115819344</name>
</gene>
<dbReference type="InterPro" id="IPR050569">
    <property type="entry name" value="TAAR"/>
</dbReference>
<dbReference type="InterPro" id="IPR000276">
    <property type="entry name" value="GPCR_Rhodpsn"/>
</dbReference>
<dbReference type="GeneID" id="115819344"/>
<proteinExistence type="inferred from homology"/>
<feature type="domain" description="G-protein coupled receptors family 1 profile" evidence="13">
    <location>
        <begin position="50"/>
        <end position="307"/>
    </location>
</feature>